<gene>
    <name evidence="1" type="ORF">CCAND93_710011</name>
</gene>
<name>A0A0B7IQB1_9FLAO</name>
<organism evidence="1 2">
    <name type="scientific">Capnocytophaga canis</name>
    <dbReference type="NCBI Taxonomy" id="1848903"/>
    <lineage>
        <taxon>Bacteria</taxon>
        <taxon>Pseudomonadati</taxon>
        <taxon>Bacteroidota</taxon>
        <taxon>Flavobacteriia</taxon>
        <taxon>Flavobacteriales</taxon>
        <taxon>Flavobacteriaceae</taxon>
        <taxon>Capnocytophaga</taxon>
    </lineage>
</organism>
<reference evidence="1 2" key="1">
    <citation type="submission" date="2015-01" db="EMBL/GenBank/DDBJ databases">
        <authorList>
            <person name="Xiang T."/>
            <person name="Song Y."/>
            <person name="Huang L."/>
            <person name="Wang B."/>
            <person name="Wu P."/>
        </authorList>
    </citation>
    <scope>NUCLEOTIDE SEQUENCE [LARGE SCALE GENOMIC DNA]</scope>
    <source>
        <strain evidence="1 2">CcD93</strain>
    </source>
</reference>
<proteinExistence type="predicted"/>
<dbReference type="OrthoDB" id="9861972at2"/>
<sequence>MFLYPYKSGNLPDFISLLAYNRVKPTDFVLLYPYKNANLSDFIDLYPYKKIKSQDLERHKHYIQTPKLHIFKTQSKHLPDF</sequence>
<dbReference type="AlphaFoldDB" id="A0A0B7IQB1"/>
<protein>
    <submittedName>
        <fullName evidence="1">Uncharacterized protein</fullName>
    </submittedName>
</protein>
<accession>A0A0B7IQB1</accession>
<dbReference type="RefSeq" id="WP_042009440.1">
    <property type="nucleotide sequence ID" value="NZ_CDOL01000263.1"/>
</dbReference>
<dbReference type="Proteomes" id="UP000038200">
    <property type="component" value="Unassembled WGS sequence"/>
</dbReference>
<evidence type="ECO:0000313" key="2">
    <source>
        <dbReference type="Proteomes" id="UP000038200"/>
    </source>
</evidence>
<evidence type="ECO:0000313" key="1">
    <source>
        <dbReference type="EMBL" id="CEN54096.1"/>
    </source>
</evidence>
<dbReference type="EMBL" id="CDOL01000263">
    <property type="protein sequence ID" value="CEN54096.1"/>
    <property type="molecule type" value="Genomic_DNA"/>
</dbReference>